<dbReference type="InterPro" id="IPR003342">
    <property type="entry name" value="ArnT-like_N"/>
</dbReference>
<keyword evidence="8" id="KW-0677">Repeat</keyword>
<evidence type="ECO:0000256" key="11">
    <source>
        <dbReference type="ARBA" id="ARBA00023136"/>
    </source>
</evidence>
<keyword evidence="9" id="KW-0256">Endoplasmic reticulum</keyword>
<feature type="transmembrane region" description="Helical" evidence="15">
    <location>
        <begin position="620"/>
        <end position="638"/>
    </location>
</feature>
<dbReference type="OrthoDB" id="5561486at2759"/>
<keyword evidence="7 15" id="KW-0812">Transmembrane</keyword>
<evidence type="ECO:0000313" key="17">
    <source>
        <dbReference type="EMBL" id="CAH1793235.1"/>
    </source>
</evidence>
<dbReference type="InterPro" id="IPR032421">
    <property type="entry name" value="PMT_4TMC"/>
</dbReference>
<evidence type="ECO:0000256" key="4">
    <source>
        <dbReference type="ARBA" id="ARBA00012839"/>
    </source>
</evidence>
<sequence>MKGTCTSTASAATTDTNTDSQKAILQMKMKIKRQNKVVQKLDWQWMILFLIVVTLSFSTRYYKISEPEHVCWDETHFGKMGSWYINNTFFFDVHPPLGKMLIGLSGVLSGYDGSFPFNKPSDPYTSNAQYLGMRLCCATLGAFLPIFCFGTVWKLTESLNASFLAAMLVIFDTGTLTLSQYILLDPYLMFFIMASTFSIVAFRSVCHSPFTIVWWLWLISTGTFLACAISVKFVGLFVVLLVGLFTISDLWTLLADLSISMRCLLKHFLSRALALIVLPLCLYLVFFAIHFKVLYKSGSGDGSFSSAFQSQLEGNKLYNAYMPESVAYGSQVTLKNARIAGAYLHSHSHLYPEGMVKQQQVTTYGHKDDNNLWLLKRFDINPTDNDTLEYVKHGDFVRLEHVTTGRNLHSHREPAPITRRHQQVSCYGFNGTGDANDIWKIQLIDGRPGDEIRPVKSQLRLVHVQTGCYLYSHSKQLPKWGWEQLEVACEPKPRDNNNLWNIEEVQDQRLPLKSIQVYAPGFFEKVYESHAVMLQGNAGLKPKEGEFTSKPWQWPTDYKGQPFSGGDYRIYLLGNPIIFWGNLVVLATFLIIYLIYSFALNRGCKISKDIEGDIRTFNGCWWFLLAWALHYLPFWTMGRVLYFHHYFPAFLYNCMLSGVMLDYIITRLYQHLPASMSTSVFHVLWGTLLSGIVYSFYLFHPLAYGMHGPQATNTTSSYHRQHWLNSWDF</sequence>
<evidence type="ECO:0000256" key="15">
    <source>
        <dbReference type="SAM" id="Phobius"/>
    </source>
</evidence>
<evidence type="ECO:0000256" key="6">
    <source>
        <dbReference type="ARBA" id="ARBA00022679"/>
    </source>
</evidence>
<feature type="transmembrane region" description="Helical" evidence="15">
    <location>
        <begin position="577"/>
        <end position="599"/>
    </location>
</feature>
<proteinExistence type="inferred from homology"/>
<comment type="subcellular location">
    <subcellularLocation>
        <location evidence="1">Endoplasmic reticulum membrane</location>
        <topology evidence="1">Multi-pass membrane protein</topology>
    </subcellularLocation>
</comment>
<keyword evidence="11 15" id="KW-0472">Membrane</keyword>
<keyword evidence="18" id="KW-1185">Reference proteome</keyword>
<comment type="caution">
    <text evidence="17">The sequence shown here is derived from an EMBL/GenBank/DDBJ whole genome shotgun (WGS) entry which is preliminary data.</text>
</comment>
<gene>
    <name evidence="17" type="ORF">OFUS_LOCUS18113</name>
</gene>
<dbReference type="EC" id="2.4.1.109" evidence="4"/>
<dbReference type="PANTHER" id="PTHR10050:SF46">
    <property type="entry name" value="PROTEIN O-MANNOSYL-TRANSFERASE 2"/>
    <property type="match status" value="1"/>
</dbReference>
<feature type="transmembrane region" description="Helical" evidence="15">
    <location>
        <begin position="681"/>
        <end position="699"/>
    </location>
</feature>
<dbReference type="Pfam" id="PF02366">
    <property type="entry name" value="PMT"/>
    <property type="match status" value="1"/>
</dbReference>
<dbReference type="InterPro" id="IPR027005">
    <property type="entry name" value="PMT-like"/>
</dbReference>
<comment type="catalytic activity">
    <reaction evidence="13">
        <text>a di-trans,poly-cis-dolichyl beta-D-mannosyl phosphate + L-threonyl-[protein] = 3-O-(alpha-D-mannosyl)-L-threonyl-[protein] + a di-trans,poly-cis-dolichyl phosphate + H(+)</text>
        <dbReference type="Rhea" id="RHEA:53396"/>
        <dbReference type="Rhea" id="RHEA-COMP:11060"/>
        <dbReference type="Rhea" id="RHEA-COMP:13547"/>
        <dbReference type="Rhea" id="RHEA-COMP:19498"/>
        <dbReference type="Rhea" id="RHEA-COMP:19501"/>
        <dbReference type="ChEBI" id="CHEBI:15378"/>
        <dbReference type="ChEBI" id="CHEBI:30013"/>
        <dbReference type="ChEBI" id="CHEBI:57683"/>
        <dbReference type="ChEBI" id="CHEBI:58211"/>
        <dbReference type="ChEBI" id="CHEBI:137323"/>
        <dbReference type="EC" id="2.4.1.109"/>
    </reaction>
</comment>
<evidence type="ECO:0000256" key="3">
    <source>
        <dbReference type="ARBA" id="ARBA00007222"/>
    </source>
</evidence>
<dbReference type="EMBL" id="CAIIXF020000008">
    <property type="protein sequence ID" value="CAH1793235.1"/>
    <property type="molecule type" value="Genomic_DNA"/>
</dbReference>
<feature type="transmembrane region" description="Helical" evidence="15">
    <location>
        <begin position="159"/>
        <end position="181"/>
    </location>
</feature>
<keyword evidence="5" id="KW-0328">Glycosyltransferase</keyword>
<comment type="pathway">
    <text evidence="2">Protein modification; protein glycosylation.</text>
</comment>
<evidence type="ECO:0000256" key="9">
    <source>
        <dbReference type="ARBA" id="ARBA00022824"/>
    </source>
</evidence>
<name>A0A8S4PFL4_OWEFU</name>
<feature type="domain" description="MIR" evidence="16">
    <location>
        <begin position="449"/>
        <end position="505"/>
    </location>
</feature>
<accession>A0A8S4PFL4</accession>
<reference evidence="17" key="1">
    <citation type="submission" date="2022-03" db="EMBL/GenBank/DDBJ databases">
        <authorList>
            <person name="Martin C."/>
        </authorList>
    </citation>
    <scope>NUCLEOTIDE SEQUENCE</scope>
</reference>
<evidence type="ECO:0000256" key="7">
    <source>
        <dbReference type="ARBA" id="ARBA00022692"/>
    </source>
</evidence>
<evidence type="ECO:0000256" key="2">
    <source>
        <dbReference type="ARBA" id="ARBA00004922"/>
    </source>
</evidence>
<dbReference type="InterPro" id="IPR016093">
    <property type="entry name" value="MIR_motif"/>
</dbReference>
<dbReference type="CDD" id="cd23282">
    <property type="entry name" value="beta-trefoil_MIR_POMT2"/>
    <property type="match status" value="1"/>
</dbReference>
<organism evidence="17 18">
    <name type="scientific">Owenia fusiformis</name>
    <name type="common">Polychaete worm</name>
    <dbReference type="NCBI Taxonomy" id="6347"/>
    <lineage>
        <taxon>Eukaryota</taxon>
        <taxon>Metazoa</taxon>
        <taxon>Spiralia</taxon>
        <taxon>Lophotrochozoa</taxon>
        <taxon>Annelida</taxon>
        <taxon>Polychaeta</taxon>
        <taxon>Sedentaria</taxon>
        <taxon>Canalipalpata</taxon>
        <taxon>Sabellida</taxon>
        <taxon>Oweniida</taxon>
        <taxon>Oweniidae</taxon>
        <taxon>Owenia</taxon>
    </lineage>
</organism>
<dbReference type="PANTHER" id="PTHR10050">
    <property type="entry name" value="DOLICHYL-PHOSPHATE-MANNOSE--PROTEIN MANNOSYLTRANSFERASE"/>
    <property type="match status" value="1"/>
</dbReference>
<dbReference type="InterPro" id="IPR036300">
    <property type="entry name" value="MIR_dom_sf"/>
</dbReference>
<dbReference type="SMART" id="SM00472">
    <property type="entry name" value="MIR"/>
    <property type="match status" value="3"/>
</dbReference>
<feature type="transmembrane region" description="Helical" evidence="15">
    <location>
        <begin position="43"/>
        <end position="62"/>
    </location>
</feature>
<dbReference type="Proteomes" id="UP000749559">
    <property type="component" value="Unassembled WGS sequence"/>
</dbReference>
<dbReference type="Pfam" id="PF16192">
    <property type="entry name" value="PMT_4TMC"/>
    <property type="match status" value="1"/>
</dbReference>
<dbReference type="SUPFAM" id="SSF82109">
    <property type="entry name" value="MIR domain"/>
    <property type="match status" value="1"/>
</dbReference>
<evidence type="ECO:0000259" key="16">
    <source>
        <dbReference type="PROSITE" id="PS50919"/>
    </source>
</evidence>
<feature type="transmembrane region" description="Helical" evidence="15">
    <location>
        <begin position="212"/>
        <end position="231"/>
    </location>
</feature>
<feature type="transmembrane region" description="Helical" evidence="15">
    <location>
        <begin position="650"/>
        <end position="669"/>
    </location>
</feature>
<keyword evidence="6" id="KW-0808">Transferase</keyword>
<dbReference type="GO" id="GO:0004169">
    <property type="term" value="F:dolichyl-phosphate-mannose-protein mannosyltransferase activity"/>
    <property type="evidence" value="ECO:0007669"/>
    <property type="project" value="UniProtKB-EC"/>
</dbReference>
<evidence type="ECO:0000256" key="14">
    <source>
        <dbReference type="ARBA" id="ARBA00045102"/>
    </source>
</evidence>
<feature type="transmembrane region" description="Helical" evidence="15">
    <location>
        <begin position="268"/>
        <end position="289"/>
    </location>
</feature>
<feature type="transmembrane region" description="Helical" evidence="15">
    <location>
        <begin position="237"/>
        <end position="256"/>
    </location>
</feature>
<dbReference type="GO" id="GO:0005789">
    <property type="term" value="C:endoplasmic reticulum membrane"/>
    <property type="evidence" value="ECO:0007669"/>
    <property type="project" value="UniProtKB-SubCell"/>
</dbReference>
<dbReference type="Gene3D" id="2.80.10.50">
    <property type="match status" value="1"/>
</dbReference>
<comment type="similarity">
    <text evidence="3">Belongs to the glycosyltransferase 39 family.</text>
</comment>
<evidence type="ECO:0000256" key="10">
    <source>
        <dbReference type="ARBA" id="ARBA00022989"/>
    </source>
</evidence>
<comment type="catalytic activity">
    <reaction evidence="14">
        <text>a di-trans,poly-cis-dolichyl beta-D-mannosyl phosphate + L-seryl-[protein] = 3-O-(alpha-D-mannosyl)-L-seryl-[protein] + a di-trans,poly-cis-dolichyl phosphate + H(+)</text>
        <dbReference type="Rhea" id="RHEA:17377"/>
        <dbReference type="Rhea" id="RHEA-COMP:9863"/>
        <dbReference type="Rhea" id="RHEA-COMP:13546"/>
        <dbReference type="Rhea" id="RHEA-COMP:19498"/>
        <dbReference type="Rhea" id="RHEA-COMP:19501"/>
        <dbReference type="ChEBI" id="CHEBI:15378"/>
        <dbReference type="ChEBI" id="CHEBI:29999"/>
        <dbReference type="ChEBI" id="CHEBI:57683"/>
        <dbReference type="ChEBI" id="CHEBI:58211"/>
        <dbReference type="ChEBI" id="CHEBI:137321"/>
        <dbReference type="EC" id="2.4.1.109"/>
    </reaction>
</comment>
<evidence type="ECO:0000256" key="8">
    <source>
        <dbReference type="ARBA" id="ARBA00022737"/>
    </source>
</evidence>
<feature type="domain" description="MIR" evidence="16">
    <location>
        <begin position="388"/>
        <end position="444"/>
    </location>
</feature>
<dbReference type="AlphaFoldDB" id="A0A8S4PFL4"/>
<evidence type="ECO:0000256" key="13">
    <source>
        <dbReference type="ARBA" id="ARBA00045085"/>
    </source>
</evidence>
<evidence type="ECO:0000256" key="5">
    <source>
        <dbReference type="ARBA" id="ARBA00022676"/>
    </source>
</evidence>
<evidence type="ECO:0000313" key="18">
    <source>
        <dbReference type="Proteomes" id="UP000749559"/>
    </source>
</evidence>
<evidence type="ECO:0000256" key="12">
    <source>
        <dbReference type="ARBA" id="ARBA00039583"/>
    </source>
</evidence>
<protein>
    <recommendedName>
        <fullName evidence="12">Protein O-mannosyl-transferase 2</fullName>
        <ecNumber evidence="4">2.4.1.109</ecNumber>
    </recommendedName>
</protein>
<keyword evidence="10 15" id="KW-1133">Transmembrane helix</keyword>
<dbReference type="PROSITE" id="PS50919">
    <property type="entry name" value="MIR"/>
    <property type="match status" value="3"/>
</dbReference>
<dbReference type="Pfam" id="PF02815">
    <property type="entry name" value="MIR"/>
    <property type="match status" value="1"/>
</dbReference>
<feature type="transmembrane region" description="Helical" evidence="15">
    <location>
        <begin position="187"/>
        <end position="205"/>
    </location>
</feature>
<evidence type="ECO:0000256" key="1">
    <source>
        <dbReference type="ARBA" id="ARBA00004477"/>
    </source>
</evidence>
<feature type="transmembrane region" description="Helical" evidence="15">
    <location>
        <begin position="131"/>
        <end position="152"/>
    </location>
</feature>
<feature type="domain" description="MIR" evidence="16">
    <location>
        <begin position="323"/>
        <end position="378"/>
    </location>
</feature>